<evidence type="ECO:0000256" key="5">
    <source>
        <dbReference type="ARBA" id="ARBA00022840"/>
    </source>
</evidence>
<dbReference type="PRINTS" id="PR01042">
    <property type="entry name" value="TRNASYNTHASP"/>
</dbReference>
<dbReference type="GO" id="GO:0016874">
    <property type="term" value="F:ligase activity"/>
    <property type="evidence" value="ECO:0007669"/>
    <property type="project" value="UniProtKB-KW"/>
</dbReference>
<dbReference type="HAMAP" id="MF_00044">
    <property type="entry name" value="Asp_tRNA_synth_type1"/>
    <property type="match status" value="1"/>
</dbReference>
<feature type="binding site" evidence="8">
    <location>
        <position position="498"/>
    </location>
    <ligand>
        <name>L-aspartate</name>
        <dbReference type="ChEBI" id="CHEBI:29991"/>
    </ligand>
</feature>
<gene>
    <name evidence="8 10" type="primary">aspS</name>
    <name evidence="10" type="ORF">GCM10025759_10080</name>
</gene>
<dbReference type="Pfam" id="PF00152">
    <property type="entry name" value="tRNA-synt_2"/>
    <property type="match status" value="1"/>
</dbReference>
<evidence type="ECO:0000313" key="10">
    <source>
        <dbReference type="EMBL" id="GAA5071230.1"/>
    </source>
</evidence>
<accession>A0ABP9L8I9</accession>
<dbReference type="InterPro" id="IPR004365">
    <property type="entry name" value="NA-bd_OB_tRNA"/>
</dbReference>
<name>A0ABP9L8I9_9GAMM</name>
<keyword evidence="2 8" id="KW-0963">Cytoplasm</keyword>
<feature type="binding site" evidence="8">
    <location>
        <position position="457"/>
    </location>
    <ligand>
        <name>L-aspartate</name>
        <dbReference type="ChEBI" id="CHEBI:29991"/>
    </ligand>
</feature>
<comment type="subunit">
    <text evidence="8">Homodimer.</text>
</comment>
<comment type="subcellular location">
    <subcellularLocation>
        <location evidence="8">Cytoplasm</location>
    </subcellularLocation>
</comment>
<dbReference type="InterPro" id="IPR004115">
    <property type="entry name" value="GAD-like_sf"/>
</dbReference>
<evidence type="ECO:0000256" key="1">
    <source>
        <dbReference type="ARBA" id="ARBA00006303"/>
    </source>
</evidence>
<dbReference type="Gene3D" id="3.30.1360.30">
    <property type="entry name" value="GAD-like domain"/>
    <property type="match status" value="1"/>
</dbReference>
<dbReference type="NCBIfam" id="TIGR00459">
    <property type="entry name" value="aspS_bact"/>
    <property type="match status" value="1"/>
</dbReference>
<dbReference type="InterPro" id="IPR047089">
    <property type="entry name" value="Asp-tRNA-ligase_1_N"/>
</dbReference>
<feature type="binding site" evidence="8">
    <location>
        <position position="179"/>
    </location>
    <ligand>
        <name>L-aspartate</name>
        <dbReference type="ChEBI" id="CHEBI:29991"/>
    </ligand>
</feature>
<dbReference type="Pfam" id="PF02938">
    <property type="entry name" value="GAD"/>
    <property type="match status" value="1"/>
</dbReference>
<dbReference type="Proteomes" id="UP001501083">
    <property type="component" value="Unassembled WGS sequence"/>
</dbReference>
<dbReference type="SUPFAM" id="SSF55681">
    <property type="entry name" value="Class II aaRS and biotin synthetases"/>
    <property type="match status" value="1"/>
</dbReference>
<dbReference type="InterPro" id="IPR029351">
    <property type="entry name" value="GAD_dom"/>
</dbReference>
<comment type="caution">
    <text evidence="8">Lacks conserved residue(s) required for the propagation of feature annotation.</text>
</comment>
<keyword evidence="5 8" id="KW-0067">ATP-binding</keyword>
<dbReference type="RefSeq" id="WP_158982513.1">
    <property type="nucleotide sequence ID" value="NZ_BAABKY010000001.1"/>
</dbReference>
<feature type="binding site" evidence="8">
    <location>
        <begin position="543"/>
        <end position="546"/>
    </location>
    <ligand>
        <name>ATP</name>
        <dbReference type="ChEBI" id="CHEBI:30616"/>
    </ligand>
</feature>
<dbReference type="SUPFAM" id="SSF55261">
    <property type="entry name" value="GAD domain-like"/>
    <property type="match status" value="1"/>
</dbReference>
<dbReference type="InterPro" id="IPR045864">
    <property type="entry name" value="aa-tRNA-synth_II/BPL/LPL"/>
</dbReference>
<dbReference type="InterPro" id="IPR012340">
    <property type="entry name" value="NA-bd_OB-fold"/>
</dbReference>
<dbReference type="EC" id="6.1.1.12" evidence="8"/>
<dbReference type="InterPro" id="IPR047090">
    <property type="entry name" value="AspRS_core"/>
</dbReference>
<proteinExistence type="inferred from homology"/>
<feature type="binding site" evidence="8">
    <location>
        <begin position="225"/>
        <end position="227"/>
    </location>
    <ligand>
        <name>ATP</name>
        <dbReference type="ChEBI" id="CHEBI:30616"/>
    </ligand>
</feature>
<evidence type="ECO:0000256" key="2">
    <source>
        <dbReference type="ARBA" id="ARBA00022490"/>
    </source>
</evidence>
<comment type="catalytic activity">
    <reaction evidence="8">
        <text>tRNA(Asp) + L-aspartate + ATP = L-aspartyl-tRNA(Asp) + AMP + diphosphate</text>
        <dbReference type="Rhea" id="RHEA:19649"/>
        <dbReference type="Rhea" id="RHEA-COMP:9660"/>
        <dbReference type="Rhea" id="RHEA-COMP:9678"/>
        <dbReference type="ChEBI" id="CHEBI:29991"/>
        <dbReference type="ChEBI" id="CHEBI:30616"/>
        <dbReference type="ChEBI" id="CHEBI:33019"/>
        <dbReference type="ChEBI" id="CHEBI:78442"/>
        <dbReference type="ChEBI" id="CHEBI:78516"/>
        <dbReference type="ChEBI" id="CHEBI:456215"/>
        <dbReference type="EC" id="6.1.1.12"/>
    </reaction>
</comment>
<dbReference type="NCBIfam" id="NF001750">
    <property type="entry name" value="PRK00476.1"/>
    <property type="match status" value="1"/>
</dbReference>
<keyword evidence="7 8" id="KW-0030">Aminoacyl-tRNA synthetase</keyword>
<evidence type="ECO:0000256" key="8">
    <source>
        <dbReference type="HAMAP-Rule" id="MF_00044"/>
    </source>
</evidence>
<dbReference type="PANTHER" id="PTHR22594">
    <property type="entry name" value="ASPARTYL/LYSYL-TRNA SYNTHETASE"/>
    <property type="match status" value="1"/>
</dbReference>
<dbReference type="InterPro" id="IPR004524">
    <property type="entry name" value="Asp-tRNA-ligase_1"/>
</dbReference>
<evidence type="ECO:0000256" key="3">
    <source>
        <dbReference type="ARBA" id="ARBA00022598"/>
    </source>
</evidence>
<dbReference type="CDD" id="cd04317">
    <property type="entry name" value="EcAspRS_like_N"/>
    <property type="match status" value="1"/>
</dbReference>
<comment type="caution">
    <text evidence="10">The sequence shown here is derived from an EMBL/GenBank/DDBJ whole genome shotgun (WGS) entry which is preliminary data.</text>
</comment>
<dbReference type="SUPFAM" id="SSF50249">
    <property type="entry name" value="Nucleic acid-binding proteins"/>
    <property type="match status" value="1"/>
</dbReference>
<evidence type="ECO:0000256" key="7">
    <source>
        <dbReference type="ARBA" id="ARBA00023146"/>
    </source>
</evidence>
<dbReference type="InterPro" id="IPR006195">
    <property type="entry name" value="aa-tRNA-synth_II"/>
</dbReference>
<reference evidence="11" key="1">
    <citation type="journal article" date="2019" name="Int. J. Syst. Evol. Microbiol.">
        <title>The Global Catalogue of Microorganisms (GCM) 10K type strain sequencing project: providing services to taxonomists for standard genome sequencing and annotation.</title>
        <authorList>
            <consortium name="The Broad Institute Genomics Platform"/>
            <consortium name="The Broad Institute Genome Sequencing Center for Infectious Disease"/>
            <person name="Wu L."/>
            <person name="Ma J."/>
        </authorList>
    </citation>
    <scope>NUCLEOTIDE SEQUENCE [LARGE SCALE GENOMIC DNA]</scope>
    <source>
        <strain evidence="11">JCM 19212</strain>
    </source>
</reference>
<evidence type="ECO:0000256" key="4">
    <source>
        <dbReference type="ARBA" id="ARBA00022741"/>
    </source>
</evidence>
<dbReference type="CDD" id="cd00777">
    <property type="entry name" value="AspRS_core"/>
    <property type="match status" value="1"/>
</dbReference>
<keyword evidence="3 8" id="KW-0436">Ligase</keyword>
<comment type="function">
    <text evidence="8">Catalyzes the attachment of L-aspartate to tRNA(Asp) in a two-step reaction: L-aspartate is first activated by ATP to form Asp-AMP and then transferred to the acceptor end of tRNA(Asp).</text>
</comment>
<dbReference type="Gene3D" id="3.30.930.10">
    <property type="entry name" value="Bira Bifunctional Protein, Domain 2"/>
    <property type="match status" value="1"/>
</dbReference>
<evidence type="ECO:0000259" key="9">
    <source>
        <dbReference type="PROSITE" id="PS50862"/>
    </source>
</evidence>
<organism evidence="10 11">
    <name type="scientific">Lysobacter panacisoli</name>
    <dbReference type="NCBI Taxonomy" id="1255263"/>
    <lineage>
        <taxon>Bacteria</taxon>
        <taxon>Pseudomonadati</taxon>
        <taxon>Pseudomonadota</taxon>
        <taxon>Gammaproteobacteria</taxon>
        <taxon>Lysobacterales</taxon>
        <taxon>Lysobacteraceae</taxon>
        <taxon>Lysobacter</taxon>
    </lineage>
</organism>
<sequence length="596" mass="65642">MRTHFCGLVDEALIGQTVTLCGWADVARNLGGLCFIDLRDHEGIVQIVAEPTTDPVLGAGEANAAVLATAAQVGYEDCLRITGVVRKRESVNNKIKTGQVEVVATKIEVLNKAEPLPFHAHENPGEDIRLQYRYLDLRTPEMQRKMRTRIKLVQALRRHLDARGFQDIETPILTKATPEGARDFLVPARMHPGEFYALPQSPQLFKQILMMAGFDRYYQIARCFRDEALRADRQLEFTQLDMEFAWVSERDVQDMTEEMIRSVFREVMGVELANPFPRMTYAEAMRRYGSDKPDLRIAMEFTDIADLVKACEFKVFTDWANHEDGRVVALRVPGAATLSRKQIDDYAAHAAKFGAKGLAWMKVEDAAKGRDGINSPIAKFLDDATLAAIVSATGATTGDAIFFGAATYKSASDFMGALRLKLGKDLGQVAEGWAPLWVTDFPMFEWDDEDQRYVALHHPFTAPAVDDIADLRANAKTAVSRGYDMVLNGNEIGGGSIRIHSSAMQSAVFELLGIGAEEAEGKFGFLLDALRFGAPPHGGIAFGIDRIAALMAGTESIRDVIAFPKTTTAQCLMTGAPSPVPDAQLAEVHVMVRPKA</sequence>
<protein>
    <recommendedName>
        <fullName evidence="8">Aspartate--tRNA ligase</fullName>
        <ecNumber evidence="8">6.1.1.12</ecNumber>
    </recommendedName>
    <alternativeName>
        <fullName evidence="8">Aspartyl-tRNA synthetase</fullName>
        <shortName evidence="8">AspRS</shortName>
    </alternativeName>
</protein>
<dbReference type="Pfam" id="PF01336">
    <property type="entry name" value="tRNA_anti-codon"/>
    <property type="match status" value="1"/>
</dbReference>
<dbReference type="PROSITE" id="PS50862">
    <property type="entry name" value="AA_TRNA_LIGASE_II"/>
    <property type="match status" value="1"/>
</dbReference>
<dbReference type="EMBL" id="BAABKY010000001">
    <property type="protein sequence ID" value="GAA5071230.1"/>
    <property type="molecule type" value="Genomic_DNA"/>
</dbReference>
<keyword evidence="11" id="KW-1185">Reference proteome</keyword>
<keyword evidence="4 8" id="KW-0547">Nucleotide-binding</keyword>
<feature type="binding site" evidence="8">
    <location>
        <position position="225"/>
    </location>
    <ligand>
        <name>L-aspartate</name>
        <dbReference type="ChEBI" id="CHEBI:29991"/>
    </ligand>
</feature>
<comment type="similarity">
    <text evidence="1 8">Belongs to the class-II aminoacyl-tRNA synthetase family. Type 1 subfamily.</text>
</comment>
<evidence type="ECO:0000256" key="6">
    <source>
        <dbReference type="ARBA" id="ARBA00022917"/>
    </source>
</evidence>
<dbReference type="PANTHER" id="PTHR22594:SF5">
    <property type="entry name" value="ASPARTATE--TRNA LIGASE, MITOCHONDRIAL"/>
    <property type="match status" value="1"/>
</dbReference>
<feature type="region of interest" description="Aspartate" evidence="8">
    <location>
        <begin position="203"/>
        <end position="206"/>
    </location>
</feature>
<feature type="binding site" evidence="8">
    <location>
        <position position="234"/>
    </location>
    <ligand>
        <name>ATP</name>
        <dbReference type="ChEBI" id="CHEBI:30616"/>
    </ligand>
</feature>
<dbReference type="InterPro" id="IPR002312">
    <property type="entry name" value="Asp/Asn-tRNA-synth_IIb"/>
</dbReference>
<keyword evidence="6 8" id="KW-0648">Protein biosynthesis</keyword>
<evidence type="ECO:0000313" key="11">
    <source>
        <dbReference type="Proteomes" id="UP001501083"/>
    </source>
</evidence>
<dbReference type="Gene3D" id="2.40.50.140">
    <property type="entry name" value="Nucleic acid-binding proteins"/>
    <property type="match status" value="1"/>
</dbReference>
<feature type="binding site" evidence="8">
    <location>
        <position position="491"/>
    </location>
    <ligand>
        <name>ATP</name>
        <dbReference type="ChEBI" id="CHEBI:30616"/>
    </ligand>
</feature>
<feature type="domain" description="Aminoacyl-transfer RNA synthetases class-II family profile" evidence="9">
    <location>
        <begin position="151"/>
        <end position="564"/>
    </location>
</feature>
<dbReference type="InterPro" id="IPR004364">
    <property type="entry name" value="Aa-tRNA-synt_II"/>
</dbReference>